<dbReference type="SUPFAM" id="SSF56176">
    <property type="entry name" value="FAD-binding/transporter-associated domain-like"/>
    <property type="match status" value="1"/>
</dbReference>
<dbReference type="AlphaFoldDB" id="A0AAV5J1L4"/>
<gene>
    <name evidence="1" type="ORF">SLEP1_g16156</name>
</gene>
<dbReference type="EMBL" id="BPVZ01000021">
    <property type="protein sequence ID" value="GKV03923.1"/>
    <property type="molecule type" value="Genomic_DNA"/>
</dbReference>
<organism evidence="1 2">
    <name type="scientific">Rubroshorea leprosula</name>
    <dbReference type="NCBI Taxonomy" id="152421"/>
    <lineage>
        <taxon>Eukaryota</taxon>
        <taxon>Viridiplantae</taxon>
        <taxon>Streptophyta</taxon>
        <taxon>Embryophyta</taxon>
        <taxon>Tracheophyta</taxon>
        <taxon>Spermatophyta</taxon>
        <taxon>Magnoliopsida</taxon>
        <taxon>eudicotyledons</taxon>
        <taxon>Gunneridae</taxon>
        <taxon>Pentapetalae</taxon>
        <taxon>rosids</taxon>
        <taxon>malvids</taxon>
        <taxon>Malvales</taxon>
        <taxon>Dipterocarpaceae</taxon>
        <taxon>Rubroshorea</taxon>
    </lineage>
</organism>
<sequence length="285" mass="31629">MACRLESEVEVTTTWAFSYVSKVSFVILDMFNLQSIHIDIAKETAWVQTGATLVGTGGHFSGGGYGVMMRKHGPFVDIIIDAQIVDAIRGGGGASFGIILSWKIKLVQIPPKVTMFNVSITLKQGANDILYQWQEVAPKLPGDLFIRAIVDNVNGTITARLQGNELAKFNPVLGWTSGGKKLRNFLQQNIDTRVGIKFMQWSPYGGRMSEILEAETPFPHRAGNLFKLQNCMVWYHDNVIKDGIKSIRELNGVMTPYVLSKPREAFLNYRDLDIGKRSNSSKAGT</sequence>
<reference evidence="1 2" key="1">
    <citation type="journal article" date="2021" name="Commun. Biol.">
        <title>The genome of Shorea leprosula (Dipterocarpaceae) highlights the ecological relevance of drought in aseasonal tropical rainforests.</title>
        <authorList>
            <person name="Ng K.K.S."/>
            <person name="Kobayashi M.J."/>
            <person name="Fawcett J.A."/>
            <person name="Hatakeyama M."/>
            <person name="Paape T."/>
            <person name="Ng C.H."/>
            <person name="Ang C.C."/>
            <person name="Tnah L.H."/>
            <person name="Lee C.T."/>
            <person name="Nishiyama T."/>
            <person name="Sese J."/>
            <person name="O'Brien M.J."/>
            <person name="Copetti D."/>
            <person name="Mohd Noor M.I."/>
            <person name="Ong R.C."/>
            <person name="Putra M."/>
            <person name="Sireger I.Z."/>
            <person name="Indrioko S."/>
            <person name="Kosugi Y."/>
            <person name="Izuno A."/>
            <person name="Isagi Y."/>
            <person name="Lee S.L."/>
            <person name="Shimizu K.K."/>
        </authorList>
    </citation>
    <scope>NUCLEOTIDE SEQUENCE [LARGE SCALE GENOMIC DNA]</scope>
    <source>
        <strain evidence="1">214</strain>
    </source>
</reference>
<dbReference type="InterPro" id="IPR016169">
    <property type="entry name" value="FAD-bd_PCMH_sub2"/>
</dbReference>
<accession>A0AAV5J1L4</accession>
<dbReference type="Gene3D" id="3.40.462.20">
    <property type="match status" value="2"/>
</dbReference>
<evidence type="ECO:0000313" key="1">
    <source>
        <dbReference type="EMBL" id="GKV03923.1"/>
    </source>
</evidence>
<dbReference type="PANTHER" id="PTHR32448">
    <property type="entry name" value="OS08G0158400 PROTEIN"/>
    <property type="match status" value="1"/>
</dbReference>
<dbReference type="InterPro" id="IPR036318">
    <property type="entry name" value="FAD-bd_PCMH-like_sf"/>
</dbReference>
<keyword evidence="2" id="KW-1185">Reference proteome</keyword>
<dbReference type="Gene3D" id="3.30.465.10">
    <property type="match status" value="3"/>
</dbReference>
<name>A0AAV5J1L4_9ROSI</name>
<proteinExistence type="predicted"/>
<evidence type="ECO:0000313" key="2">
    <source>
        <dbReference type="Proteomes" id="UP001054252"/>
    </source>
</evidence>
<evidence type="ECO:0008006" key="3">
    <source>
        <dbReference type="Google" id="ProtNLM"/>
    </source>
</evidence>
<dbReference type="Proteomes" id="UP001054252">
    <property type="component" value="Unassembled WGS sequence"/>
</dbReference>
<comment type="caution">
    <text evidence="1">The sequence shown here is derived from an EMBL/GenBank/DDBJ whole genome shotgun (WGS) entry which is preliminary data.</text>
</comment>
<dbReference type="GO" id="GO:0050660">
    <property type="term" value="F:flavin adenine dinucleotide binding"/>
    <property type="evidence" value="ECO:0007669"/>
    <property type="project" value="InterPro"/>
</dbReference>
<protein>
    <recommendedName>
        <fullName evidence="3">FAD-binding PCMH-type domain-containing protein</fullName>
    </recommendedName>
</protein>